<evidence type="ECO:0000256" key="1">
    <source>
        <dbReference type="SAM" id="MobiDB-lite"/>
    </source>
</evidence>
<evidence type="ECO:0000313" key="2">
    <source>
        <dbReference type="EMBL" id="CAA9488255.1"/>
    </source>
</evidence>
<name>A0A6J4S2N6_9ACTN</name>
<dbReference type="EMBL" id="CADCVR010000039">
    <property type="protein sequence ID" value="CAA9488255.1"/>
    <property type="molecule type" value="Genomic_DNA"/>
</dbReference>
<feature type="compositionally biased region" description="Basic residues" evidence="1">
    <location>
        <begin position="39"/>
        <end position="65"/>
    </location>
</feature>
<feature type="region of interest" description="Disordered" evidence="1">
    <location>
        <begin position="1"/>
        <end position="86"/>
    </location>
</feature>
<proteinExistence type="predicted"/>
<feature type="compositionally biased region" description="Low complexity" evidence="1">
    <location>
        <begin position="7"/>
        <end position="38"/>
    </location>
</feature>
<dbReference type="AlphaFoldDB" id="A0A6J4S2N6"/>
<protein>
    <submittedName>
        <fullName evidence="2">Uncharacterized protein</fullName>
    </submittedName>
</protein>
<feature type="non-terminal residue" evidence="2">
    <location>
        <position position="86"/>
    </location>
</feature>
<gene>
    <name evidence="2" type="ORF">AVDCRST_MAG53-1135</name>
</gene>
<sequence>EPRRRPAGLGRPATTRGARPAGGALLGARQPRPRLGGPVRRRRGRAGRRSARGHRGGHGLGHARRQLGCQARDPPPASGRTTRSAV</sequence>
<organism evidence="2">
    <name type="scientific">uncultured Solirubrobacteraceae bacterium</name>
    <dbReference type="NCBI Taxonomy" id="1162706"/>
    <lineage>
        <taxon>Bacteria</taxon>
        <taxon>Bacillati</taxon>
        <taxon>Actinomycetota</taxon>
        <taxon>Thermoleophilia</taxon>
        <taxon>Solirubrobacterales</taxon>
        <taxon>Solirubrobacteraceae</taxon>
        <taxon>environmental samples</taxon>
    </lineage>
</organism>
<reference evidence="2" key="1">
    <citation type="submission" date="2020-02" db="EMBL/GenBank/DDBJ databases">
        <authorList>
            <person name="Meier V. D."/>
        </authorList>
    </citation>
    <scope>NUCLEOTIDE SEQUENCE</scope>
    <source>
        <strain evidence="2">AVDCRST_MAG53</strain>
    </source>
</reference>
<accession>A0A6J4S2N6</accession>
<feature type="non-terminal residue" evidence="2">
    <location>
        <position position="1"/>
    </location>
</feature>